<dbReference type="InterPro" id="IPR050597">
    <property type="entry name" value="Cytochrome_c_Oxidase_Subunit"/>
</dbReference>
<feature type="chain" id="PRO_5026921111" evidence="10">
    <location>
        <begin position="25"/>
        <end position="199"/>
    </location>
</feature>
<organism evidence="12 13">
    <name type="scientific">Thiorhodococcus minor</name>
    <dbReference type="NCBI Taxonomy" id="57489"/>
    <lineage>
        <taxon>Bacteria</taxon>
        <taxon>Pseudomonadati</taxon>
        <taxon>Pseudomonadota</taxon>
        <taxon>Gammaproteobacteria</taxon>
        <taxon>Chromatiales</taxon>
        <taxon>Chromatiaceae</taxon>
        <taxon>Thiorhodococcus</taxon>
    </lineage>
</organism>
<evidence type="ECO:0000256" key="3">
    <source>
        <dbReference type="ARBA" id="ARBA00022617"/>
    </source>
</evidence>
<feature type="binding site" description="axial binding residue" evidence="9">
    <location>
        <position position="130"/>
    </location>
    <ligand>
        <name>heme c</name>
        <dbReference type="ChEBI" id="CHEBI:61717"/>
        <label>2</label>
    </ligand>
    <ligandPart>
        <name>Fe</name>
        <dbReference type="ChEBI" id="CHEBI:18248"/>
    </ligandPart>
</feature>
<keyword evidence="3 8" id="KW-0349">Heme</keyword>
<feature type="binding site" description="covalent" evidence="8">
    <location>
        <position position="126"/>
    </location>
    <ligand>
        <name>heme c</name>
        <dbReference type="ChEBI" id="CHEBI:61717"/>
        <label>2</label>
    </ligand>
</feature>
<sequence>MATRRTTVTTAIGALSLCLSAALAAEPTAEMLAGTCAGCHGGGGNSQGPAAPTIAAMDPLVFVDAMEAFKSDETYSTIMGRIARGYSTKDFEKMAEHFHQLEYTPAPQSYDTALVDQGAKLHDKYCEKCHAEGGKPLKDEEDYNILAGQWLPYLQYAMSDFREDRREMEKKMRRKLEEMLEREGEAGLDALYAFYASQQ</sequence>
<dbReference type="RefSeq" id="WP_164450698.1">
    <property type="nucleotide sequence ID" value="NZ_JAAIJQ010000003.1"/>
</dbReference>
<dbReference type="InterPro" id="IPR024167">
    <property type="entry name" value="Cytochrome_c4-like"/>
</dbReference>
<dbReference type="GO" id="GO:0005506">
    <property type="term" value="F:iron ion binding"/>
    <property type="evidence" value="ECO:0007669"/>
    <property type="project" value="InterPro"/>
</dbReference>
<dbReference type="InterPro" id="IPR036909">
    <property type="entry name" value="Cyt_c-like_dom_sf"/>
</dbReference>
<dbReference type="EMBL" id="JAAIJQ010000003">
    <property type="protein sequence ID" value="NEV60653.1"/>
    <property type="molecule type" value="Genomic_DNA"/>
</dbReference>
<keyword evidence="6" id="KW-0249">Electron transport</keyword>
<evidence type="ECO:0000313" key="12">
    <source>
        <dbReference type="EMBL" id="NEV60653.1"/>
    </source>
</evidence>
<evidence type="ECO:0000256" key="4">
    <source>
        <dbReference type="ARBA" id="ARBA00022723"/>
    </source>
</evidence>
<evidence type="ECO:0000256" key="7">
    <source>
        <dbReference type="ARBA" id="ARBA00023004"/>
    </source>
</evidence>
<dbReference type="GO" id="GO:0009055">
    <property type="term" value="F:electron transfer activity"/>
    <property type="evidence" value="ECO:0007669"/>
    <property type="project" value="InterPro"/>
</dbReference>
<keyword evidence="5" id="KW-0574">Periplasm</keyword>
<dbReference type="InterPro" id="IPR009056">
    <property type="entry name" value="Cyt_c-like_dom"/>
</dbReference>
<evidence type="ECO:0000256" key="2">
    <source>
        <dbReference type="ARBA" id="ARBA00022448"/>
    </source>
</evidence>
<accession>A0A6M0JVM2</accession>
<evidence type="ECO:0000256" key="6">
    <source>
        <dbReference type="ARBA" id="ARBA00022982"/>
    </source>
</evidence>
<feature type="binding site" description="covalent" evidence="8">
    <location>
        <position position="36"/>
    </location>
    <ligand>
        <name>heme c</name>
        <dbReference type="ChEBI" id="CHEBI:61717"/>
        <label>1</label>
    </ligand>
</feature>
<feature type="binding site" description="axial binding residue" evidence="9">
    <location>
        <position position="40"/>
    </location>
    <ligand>
        <name>heme c</name>
        <dbReference type="ChEBI" id="CHEBI:61717"/>
        <label>1</label>
    </ligand>
    <ligandPart>
        <name>Fe</name>
        <dbReference type="ChEBI" id="CHEBI:18248"/>
    </ligandPart>
</feature>
<dbReference type="Gene3D" id="1.10.760.10">
    <property type="entry name" value="Cytochrome c-like domain"/>
    <property type="match status" value="2"/>
</dbReference>
<name>A0A6M0JVM2_9GAMM</name>
<feature type="binding site" description="axial binding residue" evidence="9">
    <location>
        <position position="79"/>
    </location>
    <ligand>
        <name>heme c</name>
        <dbReference type="ChEBI" id="CHEBI:61717"/>
        <label>1</label>
    </ligand>
    <ligandPart>
        <name>Fe</name>
        <dbReference type="ChEBI" id="CHEBI:18248"/>
    </ligandPart>
</feature>
<evidence type="ECO:0000256" key="9">
    <source>
        <dbReference type="PIRSR" id="PIRSR000005-2"/>
    </source>
</evidence>
<keyword evidence="10" id="KW-0732">Signal</keyword>
<gene>
    <name evidence="12" type="ORF">G3446_01880</name>
</gene>
<comment type="caution">
    <text evidence="12">The sequence shown here is derived from an EMBL/GenBank/DDBJ whole genome shotgun (WGS) entry which is preliminary data.</text>
</comment>
<feature type="binding site" description="covalent" evidence="8">
    <location>
        <position position="129"/>
    </location>
    <ligand>
        <name>heme c</name>
        <dbReference type="ChEBI" id="CHEBI:61717"/>
        <label>2</label>
    </ligand>
</feature>
<comment type="subcellular location">
    <subcellularLocation>
        <location evidence="1">Periplasm</location>
    </subcellularLocation>
</comment>
<evidence type="ECO:0000259" key="11">
    <source>
        <dbReference type="PROSITE" id="PS51007"/>
    </source>
</evidence>
<dbReference type="GO" id="GO:0042597">
    <property type="term" value="C:periplasmic space"/>
    <property type="evidence" value="ECO:0007669"/>
    <property type="project" value="UniProtKB-SubCell"/>
</dbReference>
<evidence type="ECO:0000256" key="5">
    <source>
        <dbReference type="ARBA" id="ARBA00022764"/>
    </source>
</evidence>
<dbReference type="Proteomes" id="UP000483379">
    <property type="component" value="Unassembled WGS sequence"/>
</dbReference>
<evidence type="ECO:0000313" key="13">
    <source>
        <dbReference type="Proteomes" id="UP000483379"/>
    </source>
</evidence>
<keyword evidence="4 9" id="KW-0479">Metal-binding</keyword>
<keyword evidence="13" id="KW-1185">Reference proteome</keyword>
<evidence type="ECO:0000256" key="10">
    <source>
        <dbReference type="SAM" id="SignalP"/>
    </source>
</evidence>
<dbReference type="SUPFAM" id="SSF46626">
    <property type="entry name" value="Cytochrome c"/>
    <property type="match status" value="2"/>
</dbReference>
<comment type="PTM">
    <text evidence="8">Binds 2 heme c groups covalently per subunit.</text>
</comment>
<reference evidence="12 13" key="1">
    <citation type="submission" date="2020-02" db="EMBL/GenBank/DDBJ databases">
        <title>Genome sequences of Thiorhodococcus mannitoliphagus and Thiorhodococcus minor, purple sulfur photosynthetic bacteria in the gammaproteobacterial family, Chromatiaceae.</title>
        <authorList>
            <person name="Aviles F.A."/>
            <person name="Meyer T.E."/>
            <person name="Kyndt J.A."/>
        </authorList>
    </citation>
    <scope>NUCLEOTIDE SEQUENCE [LARGE SCALE GENOMIC DNA]</scope>
    <source>
        <strain evidence="12 13">DSM 11518</strain>
    </source>
</reference>
<keyword evidence="7 9" id="KW-0408">Iron</keyword>
<feature type="binding site" description="covalent" evidence="8">
    <location>
        <position position="39"/>
    </location>
    <ligand>
        <name>heme c</name>
        <dbReference type="ChEBI" id="CHEBI:61717"/>
        <label>1</label>
    </ligand>
</feature>
<dbReference type="PROSITE" id="PS51007">
    <property type="entry name" value="CYTC"/>
    <property type="match status" value="1"/>
</dbReference>
<evidence type="ECO:0000256" key="8">
    <source>
        <dbReference type="PIRSR" id="PIRSR000005-1"/>
    </source>
</evidence>
<dbReference type="PANTHER" id="PTHR33751:SF9">
    <property type="entry name" value="CYTOCHROME C4"/>
    <property type="match status" value="1"/>
</dbReference>
<dbReference type="AlphaFoldDB" id="A0A6M0JVM2"/>
<feature type="domain" description="Cytochrome c" evidence="11">
    <location>
        <begin position="23"/>
        <end position="102"/>
    </location>
</feature>
<evidence type="ECO:0000256" key="1">
    <source>
        <dbReference type="ARBA" id="ARBA00004418"/>
    </source>
</evidence>
<keyword evidence="2" id="KW-0813">Transport</keyword>
<feature type="signal peptide" evidence="10">
    <location>
        <begin position="1"/>
        <end position="24"/>
    </location>
</feature>
<dbReference type="PIRSF" id="PIRSF000005">
    <property type="entry name" value="Cytochrome_c4"/>
    <property type="match status" value="1"/>
</dbReference>
<proteinExistence type="predicted"/>
<dbReference type="GO" id="GO:0020037">
    <property type="term" value="F:heme binding"/>
    <property type="evidence" value="ECO:0007669"/>
    <property type="project" value="InterPro"/>
</dbReference>
<protein>
    <submittedName>
        <fullName evidence="12">Cytochrome c4</fullName>
    </submittedName>
</protein>
<feature type="binding site" description="axial binding residue" evidence="9">
    <location>
        <position position="172"/>
    </location>
    <ligand>
        <name>heme c</name>
        <dbReference type="ChEBI" id="CHEBI:61717"/>
        <label>2</label>
    </ligand>
    <ligandPart>
        <name>Fe</name>
        <dbReference type="ChEBI" id="CHEBI:18248"/>
    </ligandPart>
</feature>
<dbReference type="PANTHER" id="PTHR33751">
    <property type="entry name" value="CBB3-TYPE CYTOCHROME C OXIDASE SUBUNIT FIXP"/>
    <property type="match status" value="1"/>
</dbReference>